<dbReference type="EMBL" id="JAAMPI010000005">
    <property type="protein sequence ID" value="KAF4637922.1"/>
    <property type="molecule type" value="Genomic_DNA"/>
</dbReference>
<dbReference type="Pfam" id="PF00788">
    <property type="entry name" value="RA"/>
    <property type="match status" value="1"/>
</dbReference>
<feature type="compositionally biased region" description="Basic and acidic residues" evidence="1">
    <location>
        <begin position="148"/>
        <end position="157"/>
    </location>
</feature>
<dbReference type="GO" id="GO:0007165">
    <property type="term" value="P:signal transduction"/>
    <property type="evidence" value="ECO:0007669"/>
    <property type="project" value="InterPro"/>
</dbReference>
<comment type="caution">
    <text evidence="3">The sequence shown here is derived from an EMBL/GenBank/DDBJ whole genome shotgun (WGS) entry which is preliminary data.</text>
</comment>
<evidence type="ECO:0000313" key="4">
    <source>
        <dbReference type="Proteomes" id="UP000566819"/>
    </source>
</evidence>
<feature type="compositionally biased region" description="Polar residues" evidence="1">
    <location>
        <begin position="243"/>
        <end position="263"/>
    </location>
</feature>
<gene>
    <name evidence="3" type="ORF">G7Y89_g145</name>
</gene>
<sequence length="469" mass="52321">MAELGAIAGVIGTNIKLSITLFQFGSSIGSADSEIKTIGTGISLFCSLKAIIDGLQKRKTEGKEALKSFVKGVKWTFKRSKVQLLRKDFYEEVSVDSFASVSILDAWANGQERMSTVETLEEGEQEQAVTQSLIIAQQCAVDKIEKLERESDSRGEDLDGSTEENPMTGDASTNNASRFLKDSRERKRASVWLNSLIDNSVSPGFRRQTWEGASASSFSSQQPLQLLHKWTDQGEKLEKINEEVSNSAQQSTTPESTNTSQTWKKAISCNGDKDEEDLPIAKTFSRTQQQDIFQKPDGKVIQGEDPLSTSKTSTYLHQKSDLQTQERKSDKKMIQKKNIFLKDSHAPYSNLTKENPSGVSHMDEAAKTEEKKPKTPPKLTADDVKRDIPPMGSFGNERMFRVSSEDTCYQVLTDAIKQYQLNTPPEECDLCLGYDNVERVVEADERPWLIFKELVAKGKSPKFLVGKKG</sequence>
<protein>
    <recommendedName>
        <fullName evidence="2">Ras-associating domain-containing protein</fullName>
    </recommendedName>
</protein>
<organism evidence="3 4">
    <name type="scientific">Cudoniella acicularis</name>
    <dbReference type="NCBI Taxonomy" id="354080"/>
    <lineage>
        <taxon>Eukaryota</taxon>
        <taxon>Fungi</taxon>
        <taxon>Dikarya</taxon>
        <taxon>Ascomycota</taxon>
        <taxon>Pezizomycotina</taxon>
        <taxon>Leotiomycetes</taxon>
        <taxon>Helotiales</taxon>
        <taxon>Tricladiaceae</taxon>
        <taxon>Cudoniella</taxon>
    </lineage>
</organism>
<dbReference type="InterPro" id="IPR000159">
    <property type="entry name" value="RA_dom"/>
</dbReference>
<feature type="compositionally biased region" description="Basic and acidic residues" evidence="1">
    <location>
        <begin position="361"/>
        <end position="373"/>
    </location>
</feature>
<feature type="domain" description="Ras-associating" evidence="2">
    <location>
        <begin position="398"/>
        <end position="468"/>
    </location>
</feature>
<evidence type="ECO:0000259" key="2">
    <source>
        <dbReference type="Pfam" id="PF00788"/>
    </source>
</evidence>
<feature type="compositionally biased region" description="Polar residues" evidence="1">
    <location>
        <begin position="307"/>
        <end position="317"/>
    </location>
</feature>
<keyword evidence="4" id="KW-1185">Reference proteome</keyword>
<accession>A0A8H4RXP2</accession>
<evidence type="ECO:0000256" key="1">
    <source>
        <dbReference type="SAM" id="MobiDB-lite"/>
    </source>
</evidence>
<dbReference type="AlphaFoldDB" id="A0A8H4RXP2"/>
<dbReference type="OrthoDB" id="1394818at2759"/>
<proteinExistence type="predicted"/>
<feature type="region of interest" description="Disordered" evidence="1">
    <location>
        <begin position="287"/>
        <end position="331"/>
    </location>
</feature>
<feature type="compositionally biased region" description="Basic and acidic residues" evidence="1">
    <location>
        <begin position="318"/>
        <end position="331"/>
    </location>
</feature>
<feature type="compositionally biased region" description="Polar residues" evidence="1">
    <location>
        <begin position="347"/>
        <end position="358"/>
    </location>
</feature>
<feature type="region of interest" description="Disordered" evidence="1">
    <location>
        <begin position="148"/>
        <end position="180"/>
    </location>
</feature>
<evidence type="ECO:0000313" key="3">
    <source>
        <dbReference type="EMBL" id="KAF4637922.1"/>
    </source>
</evidence>
<name>A0A8H4RXP2_9HELO</name>
<feature type="region of interest" description="Disordered" evidence="1">
    <location>
        <begin position="242"/>
        <end position="264"/>
    </location>
</feature>
<feature type="region of interest" description="Disordered" evidence="1">
    <location>
        <begin position="345"/>
        <end position="396"/>
    </location>
</feature>
<reference evidence="3 4" key="1">
    <citation type="submission" date="2020-03" db="EMBL/GenBank/DDBJ databases">
        <title>Draft Genome Sequence of Cudoniella acicularis.</title>
        <authorList>
            <person name="Buettner E."/>
            <person name="Kellner H."/>
        </authorList>
    </citation>
    <scope>NUCLEOTIDE SEQUENCE [LARGE SCALE GENOMIC DNA]</scope>
    <source>
        <strain evidence="3 4">DSM 108380</strain>
    </source>
</reference>
<dbReference type="Proteomes" id="UP000566819">
    <property type="component" value="Unassembled WGS sequence"/>
</dbReference>